<dbReference type="Proteomes" id="UP000192920">
    <property type="component" value="Unassembled WGS sequence"/>
</dbReference>
<evidence type="ECO:0000256" key="3">
    <source>
        <dbReference type="ARBA" id="ARBA00023239"/>
    </source>
</evidence>
<organism evidence="5 6">
    <name type="scientific">Pseudogulbenkiania subflava DSM 22618</name>
    <dbReference type="NCBI Taxonomy" id="1123014"/>
    <lineage>
        <taxon>Bacteria</taxon>
        <taxon>Pseudomonadati</taxon>
        <taxon>Pseudomonadota</taxon>
        <taxon>Betaproteobacteria</taxon>
        <taxon>Neisseriales</taxon>
        <taxon>Chromobacteriaceae</taxon>
        <taxon>Pseudogulbenkiania</taxon>
    </lineage>
</organism>
<evidence type="ECO:0000256" key="1">
    <source>
        <dbReference type="ARBA" id="ARBA00022490"/>
    </source>
</evidence>
<dbReference type="GO" id="GO:0008813">
    <property type="term" value="F:chorismate lyase activity"/>
    <property type="evidence" value="ECO:0007669"/>
    <property type="project" value="InterPro"/>
</dbReference>
<evidence type="ECO:0000313" key="6">
    <source>
        <dbReference type="Proteomes" id="UP000192920"/>
    </source>
</evidence>
<evidence type="ECO:0000256" key="4">
    <source>
        <dbReference type="ARBA" id="ARBA00023317"/>
    </source>
</evidence>
<dbReference type="Gene3D" id="3.40.1410.10">
    <property type="entry name" value="Chorismate lyase-like"/>
    <property type="match status" value="1"/>
</dbReference>
<evidence type="ECO:0000313" key="5">
    <source>
        <dbReference type="EMBL" id="SME98301.1"/>
    </source>
</evidence>
<dbReference type="InterPro" id="IPR007440">
    <property type="entry name" value="Chorismate--pyruvate_lyase"/>
</dbReference>
<proteinExistence type="predicted"/>
<protein>
    <submittedName>
        <fullName evidence="5">Chorismate lyase</fullName>
    </submittedName>
</protein>
<keyword evidence="4" id="KW-0670">Pyruvate</keyword>
<dbReference type="STRING" id="1123014.SAMN02745746_00503"/>
<dbReference type="AlphaFoldDB" id="A0A1Y6B8G6"/>
<dbReference type="GO" id="GO:0006744">
    <property type="term" value="P:ubiquinone biosynthetic process"/>
    <property type="evidence" value="ECO:0007669"/>
    <property type="project" value="UniProtKB-KW"/>
</dbReference>
<reference evidence="6" key="1">
    <citation type="submission" date="2017-04" db="EMBL/GenBank/DDBJ databases">
        <authorList>
            <person name="Varghese N."/>
            <person name="Submissions S."/>
        </authorList>
    </citation>
    <scope>NUCLEOTIDE SEQUENCE [LARGE SCALE GENOMIC DNA]</scope>
    <source>
        <strain evidence="6">DSM 22618</strain>
    </source>
</reference>
<gene>
    <name evidence="5" type="ORF">SAMN02745746_00503</name>
</gene>
<name>A0A1Y6B8G6_9NEIS</name>
<sequence>MRAMLPDTAWAATPPSLPPALSSCLTEPGSLTERLMNCGHAFAVRVLAQGDDRVHDDEVELLGLPAGAALYARHVALTLDDTPVVVARSVTRLACPAWHPILQRGSRSLGFTLFGGHAGIVREPLAYREIDASHPLFALAQAHDPASANLYPARRSRFLLVNTPLIVCELFLPALERFLP</sequence>
<dbReference type="PANTHER" id="PTHR38683">
    <property type="entry name" value="CHORISMATE PYRUVATE-LYASE"/>
    <property type="match status" value="1"/>
</dbReference>
<dbReference type="GO" id="GO:0005829">
    <property type="term" value="C:cytosol"/>
    <property type="evidence" value="ECO:0007669"/>
    <property type="project" value="TreeGrafter"/>
</dbReference>
<dbReference type="PANTHER" id="PTHR38683:SF1">
    <property type="entry name" value="CHORISMATE PYRUVATE-LYASE"/>
    <property type="match status" value="1"/>
</dbReference>
<accession>A0A1Y6B8G6</accession>
<dbReference type="InterPro" id="IPR028978">
    <property type="entry name" value="Chorismate_lyase_/UTRA_dom_sf"/>
</dbReference>
<dbReference type="PROSITE" id="PS51257">
    <property type="entry name" value="PROKAR_LIPOPROTEIN"/>
    <property type="match status" value="1"/>
</dbReference>
<dbReference type="EMBL" id="FXAG01000002">
    <property type="protein sequence ID" value="SME98301.1"/>
    <property type="molecule type" value="Genomic_DNA"/>
</dbReference>
<dbReference type="Pfam" id="PF04345">
    <property type="entry name" value="Chor_lyase"/>
    <property type="match status" value="1"/>
</dbReference>
<keyword evidence="1" id="KW-0963">Cytoplasm</keyword>
<dbReference type="SUPFAM" id="SSF64288">
    <property type="entry name" value="Chorismate lyase-like"/>
    <property type="match status" value="1"/>
</dbReference>
<keyword evidence="6" id="KW-1185">Reference proteome</keyword>
<keyword evidence="3 5" id="KW-0456">Lyase</keyword>
<evidence type="ECO:0000256" key="2">
    <source>
        <dbReference type="ARBA" id="ARBA00022688"/>
    </source>
</evidence>
<keyword evidence="2" id="KW-0831">Ubiquinone biosynthesis</keyword>